<reference evidence="1" key="2">
    <citation type="journal article" date="2022" name="New Phytol.">
        <title>Evolutionary transition to the ectomycorrhizal habit in the genomes of a hyperdiverse lineage of mushroom-forming fungi.</title>
        <authorList>
            <person name="Looney B."/>
            <person name="Miyauchi S."/>
            <person name="Morin E."/>
            <person name="Drula E."/>
            <person name="Courty P.E."/>
            <person name="Kohler A."/>
            <person name="Kuo A."/>
            <person name="LaButti K."/>
            <person name="Pangilinan J."/>
            <person name="Lipzen A."/>
            <person name="Riley R."/>
            <person name="Andreopoulos W."/>
            <person name="He G."/>
            <person name="Johnson J."/>
            <person name="Nolan M."/>
            <person name="Tritt A."/>
            <person name="Barry K.W."/>
            <person name="Grigoriev I.V."/>
            <person name="Nagy L.G."/>
            <person name="Hibbett D."/>
            <person name="Henrissat B."/>
            <person name="Matheny P.B."/>
            <person name="Labbe J."/>
            <person name="Martin F.M."/>
        </authorList>
    </citation>
    <scope>NUCLEOTIDE SEQUENCE</scope>
    <source>
        <strain evidence="1">FP105234-sp</strain>
    </source>
</reference>
<name>A0ACB8RPH2_9AGAM</name>
<proteinExistence type="predicted"/>
<accession>A0ACB8RPH2</accession>
<evidence type="ECO:0000313" key="1">
    <source>
        <dbReference type="EMBL" id="KAI0046008.1"/>
    </source>
</evidence>
<evidence type="ECO:0000313" key="2">
    <source>
        <dbReference type="Proteomes" id="UP000814033"/>
    </source>
</evidence>
<dbReference type="EMBL" id="MU275936">
    <property type="protein sequence ID" value="KAI0046008.1"/>
    <property type="molecule type" value="Genomic_DNA"/>
</dbReference>
<reference evidence="1" key="1">
    <citation type="submission" date="2021-02" db="EMBL/GenBank/DDBJ databases">
        <authorList>
            <consortium name="DOE Joint Genome Institute"/>
            <person name="Ahrendt S."/>
            <person name="Looney B.P."/>
            <person name="Miyauchi S."/>
            <person name="Morin E."/>
            <person name="Drula E."/>
            <person name="Courty P.E."/>
            <person name="Chicoki N."/>
            <person name="Fauchery L."/>
            <person name="Kohler A."/>
            <person name="Kuo A."/>
            <person name="Labutti K."/>
            <person name="Pangilinan J."/>
            <person name="Lipzen A."/>
            <person name="Riley R."/>
            <person name="Andreopoulos W."/>
            <person name="He G."/>
            <person name="Johnson J."/>
            <person name="Barry K.W."/>
            <person name="Grigoriev I.V."/>
            <person name="Nagy L."/>
            <person name="Hibbett D."/>
            <person name="Henrissat B."/>
            <person name="Matheny P.B."/>
            <person name="Labbe J."/>
            <person name="Martin F."/>
        </authorList>
    </citation>
    <scope>NUCLEOTIDE SEQUENCE</scope>
    <source>
        <strain evidence="1">FP105234-sp</strain>
    </source>
</reference>
<keyword evidence="2" id="KW-1185">Reference proteome</keyword>
<gene>
    <name evidence="1" type="ORF">FA95DRAFT_1607231</name>
</gene>
<comment type="caution">
    <text evidence="1">The sequence shown here is derived from an EMBL/GenBank/DDBJ whole genome shotgun (WGS) entry which is preliminary data.</text>
</comment>
<sequence>MSPSYYSRDDSDASSHRSSNRGRVEKYSDRGINSYNVLPRWDPELEASILDAAARNPSLTLSEYKKTIAKIDDDGLEHTNDDNCPICRRDYERWYRREHKSKRGSRSHRERRHSSAAEDLYSPDGPYFPQPHYGGTSTCMTSMSSRVPGGKMKMTSMHAEDASGHTTQTRTWFEPDHHRPDIHGLPVHGVPFPPASLGPPMSPHLGRPHRGVPVPIPPFDTVSPIPPFDTVSPIPPFDTSPQNPRYYVVGPYY</sequence>
<protein>
    <submittedName>
        <fullName evidence="1">Uncharacterized protein</fullName>
    </submittedName>
</protein>
<dbReference type="Proteomes" id="UP000814033">
    <property type="component" value="Unassembled WGS sequence"/>
</dbReference>
<organism evidence="1 2">
    <name type="scientific">Auriscalpium vulgare</name>
    <dbReference type="NCBI Taxonomy" id="40419"/>
    <lineage>
        <taxon>Eukaryota</taxon>
        <taxon>Fungi</taxon>
        <taxon>Dikarya</taxon>
        <taxon>Basidiomycota</taxon>
        <taxon>Agaricomycotina</taxon>
        <taxon>Agaricomycetes</taxon>
        <taxon>Russulales</taxon>
        <taxon>Auriscalpiaceae</taxon>
        <taxon>Auriscalpium</taxon>
    </lineage>
</organism>